<gene>
    <name evidence="1" type="ORF">K488DRAFT_88046</name>
</gene>
<dbReference type="EMBL" id="MU273637">
    <property type="protein sequence ID" value="KAI0030152.1"/>
    <property type="molecule type" value="Genomic_DNA"/>
</dbReference>
<reference evidence="1" key="1">
    <citation type="submission" date="2021-02" db="EMBL/GenBank/DDBJ databases">
        <authorList>
            <consortium name="DOE Joint Genome Institute"/>
            <person name="Ahrendt S."/>
            <person name="Looney B.P."/>
            <person name="Miyauchi S."/>
            <person name="Morin E."/>
            <person name="Drula E."/>
            <person name="Courty P.E."/>
            <person name="Chicoki N."/>
            <person name="Fauchery L."/>
            <person name="Kohler A."/>
            <person name="Kuo A."/>
            <person name="Labutti K."/>
            <person name="Pangilinan J."/>
            <person name="Lipzen A."/>
            <person name="Riley R."/>
            <person name="Andreopoulos W."/>
            <person name="He G."/>
            <person name="Johnson J."/>
            <person name="Barry K.W."/>
            <person name="Grigoriev I.V."/>
            <person name="Nagy L."/>
            <person name="Hibbett D."/>
            <person name="Henrissat B."/>
            <person name="Matheny P.B."/>
            <person name="Labbe J."/>
            <person name="Martin F."/>
        </authorList>
    </citation>
    <scope>NUCLEOTIDE SEQUENCE</scope>
    <source>
        <strain evidence="1">EC-137</strain>
    </source>
</reference>
<comment type="caution">
    <text evidence="1">The sequence shown here is derived from an EMBL/GenBank/DDBJ whole genome shotgun (WGS) entry which is preliminary data.</text>
</comment>
<organism evidence="1 2">
    <name type="scientific">Vararia minispora EC-137</name>
    <dbReference type="NCBI Taxonomy" id="1314806"/>
    <lineage>
        <taxon>Eukaryota</taxon>
        <taxon>Fungi</taxon>
        <taxon>Dikarya</taxon>
        <taxon>Basidiomycota</taxon>
        <taxon>Agaricomycotina</taxon>
        <taxon>Agaricomycetes</taxon>
        <taxon>Russulales</taxon>
        <taxon>Lachnocladiaceae</taxon>
        <taxon>Vararia</taxon>
    </lineage>
</organism>
<reference evidence="1" key="2">
    <citation type="journal article" date="2022" name="New Phytol.">
        <title>Evolutionary transition to the ectomycorrhizal habit in the genomes of a hyperdiverse lineage of mushroom-forming fungi.</title>
        <authorList>
            <person name="Looney B."/>
            <person name="Miyauchi S."/>
            <person name="Morin E."/>
            <person name="Drula E."/>
            <person name="Courty P.E."/>
            <person name="Kohler A."/>
            <person name="Kuo A."/>
            <person name="LaButti K."/>
            <person name="Pangilinan J."/>
            <person name="Lipzen A."/>
            <person name="Riley R."/>
            <person name="Andreopoulos W."/>
            <person name="He G."/>
            <person name="Johnson J."/>
            <person name="Nolan M."/>
            <person name="Tritt A."/>
            <person name="Barry K.W."/>
            <person name="Grigoriev I.V."/>
            <person name="Nagy L.G."/>
            <person name="Hibbett D."/>
            <person name="Henrissat B."/>
            <person name="Matheny P.B."/>
            <person name="Labbe J."/>
            <person name="Martin F.M."/>
        </authorList>
    </citation>
    <scope>NUCLEOTIDE SEQUENCE</scope>
    <source>
        <strain evidence="1">EC-137</strain>
    </source>
</reference>
<evidence type="ECO:0000313" key="2">
    <source>
        <dbReference type="Proteomes" id="UP000814128"/>
    </source>
</evidence>
<evidence type="ECO:0000313" key="1">
    <source>
        <dbReference type="EMBL" id="KAI0030152.1"/>
    </source>
</evidence>
<keyword evidence="2" id="KW-1185">Reference proteome</keyword>
<dbReference type="Proteomes" id="UP000814128">
    <property type="component" value="Unassembled WGS sequence"/>
</dbReference>
<proteinExistence type="predicted"/>
<accession>A0ACB8QET5</accession>
<protein>
    <submittedName>
        <fullName evidence="1">Uncharacterized protein</fullName>
    </submittedName>
</protein>
<name>A0ACB8QET5_9AGAM</name>
<sequence>MISVNRLSASSEGSWIKALETCSNIHSVALGEQCARDLIRIASSPQQDILFPCLRDLTVTLPNINVSDTAETTIHASIRDVLASRLEKGLPFERLVVRLPRSIEVPDASPGVPGIPPPLPFAPLPPLIPGPHPVPAASVPHAAHSALLTPPIGVFLPARPQDAFHANDNELLDFDEGVVVVDVPGAGGIPLAAGVHMHANITVDTVFGPLQALQAQQQQAGQQGGDAPTGQAQEPLALD</sequence>